<name>A0A7G7CQ55_9CORY</name>
<keyword evidence="4" id="KW-1185">Reference proteome</keyword>
<gene>
    <name evidence="3" type="ORF">H0194_01280</name>
</gene>
<evidence type="ECO:0000313" key="4">
    <source>
        <dbReference type="Proteomes" id="UP000515743"/>
    </source>
</evidence>
<dbReference type="EMBL" id="CP059404">
    <property type="protein sequence ID" value="QNE89721.1"/>
    <property type="molecule type" value="Genomic_DNA"/>
</dbReference>
<dbReference type="Gene3D" id="3.40.630.30">
    <property type="match status" value="1"/>
</dbReference>
<dbReference type="AlphaFoldDB" id="A0A7G7CQ55"/>
<dbReference type="KEGG" id="cik:H0194_01280"/>
<dbReference type="RefSeq" id="WP_185176095.1">
    <property type="nucleotide sequence ID" value="NZ_CP059404.1"/>
</dbReference>
<evidence type="ECO:0000259" key="2">
    <source>
        <dbReference type="Pfam" id="PF00583"/>
    </source>
</evidence>
<feature type="region of interest" description="Disordered" evidence="1">
    <location>
        <begin position="1"/>
        <end position="22"/>
    </location>
</feature>
<dbReference type="InterPro" id="IPR016181">
    <property type="entry name" value="Acyl_CoA_acyltransferase"/>
</dbReference>
<dbReference type="Pfam" id="PF00583">
    <property type="entry name" value="Acetyltransf_1"/>
    <property type="match status" value="1"/>
</dbReference>
<evidence type="ECO:0000313" key="3">
    <source>
        <dbReference type="EMBL" id="QNE89721.1"/>
    </source>
</evidence>
<dbReference type="GO" id="GO:0016747">
    <property type="term" value="F:acyltransferase activity, transferring groups other than amino-acyl groups"/>
    <property type="evidence" value="ECO:0007669"/>
    <property type="project" value="InterPro"/>
</dbReference>
<sequence>MPCVQFDRPQRPSAASPSSPLEPSDALRTFVFMANLAAQEATGDPAASTSVERVLNRMKGSNESDTVLLGLVAEAPAVAELSPVGLALVPSSASAHEPDLDYLGFIHVGFNLREDKHIAECELVLDVDYLPLPGEPLSPAGAAAVTELYDAAEWLARNQGRTCLQTGLLHAAGTDIDADPTGRILSERGYRQVLSETQLWHPVPDALPQPPSVMGLKATVATDYAIPDALVDGVLELLEIASADAPREGLSFEPLSWDRTRLHEAAARQRDRNAHTILVILHETATQRPVALAELSRHAGSDPSVAEWSLTVTARDRRRQGLARIAKLHALEALPHLWPKVERIYTNRVTSDEAMCRLYAHFHPIELSTSTVWEKAL</sequence>
<reference evidence="3 4" key="1">
    <citation type="submission" date="2020-07" db="EMBL/GenBank/DDBJ databases">
        <title>Complete genome and description of Corynebacterium incognita strain Marseille-Q3630 sp. nov.</title>
        <authorList>
            <person name="Boxberger M."/>
        </authorList>
    </citation>
    <scope>NUCLEOTIDE SEQUENCE [LARGE SCALE GENOMIC DNA]</scope>
    <source>
        <strain evidence="3 4">Marseille-Q3630</strain>
    </source>
</reference>
<accession>A0A7G7CQ55</accession>
<proteinExistence type="predicted"/>
<feature type="compositionally biased region" description="Low complexity" evidence="1">
    <location>
        <begin position="11"/>
        <end position="22"/>
    </location>
</feature>
<feature type="domain" description="N-acetyltransferase" evidence="2">
    <location>
        <begin position="257"/>
        <end position="361"/>
    </location>
</feature>
<protein>
    <submittedName>
        <fullName evidence="3">GNAT family N-acetyltransferase</fullName>
    </submittedName>
</protein>
<organism evidence="3 4">
    <name type="scientific">Corynebacterium incognita</name>
    <dbReference type="NCBI Taxonomy" id="2754725"/>
    <lineage>
        <taxon>Bacteria</taxon>
        <taxon>Bacillati</taxon>
        <taxon>Actinomycetota</taxon>
        <taxon>Actinomycetes</taxon>
        <taxon>Mycobacteriales</taxon>
        <taxon>Corynebacteriaceae</taxon>
        <taxon>Corynebacterium</taxon>
    </lineage>
</organism>
<keyword evidence="3" id="KW-0808">Transferase</keyword>
<dbReference type="InterPro" id="IPR000182">
    <property type="entry name" value="GNAT_dom"/>
</dbReference>
<dbReference type="SUPFAM" id="SSF55729">
    <property type="entry name" value="Acyl-CoA N-acyltransferases (Nat)"/>
    <property type="match status" value="1"/>
</dbReference>
<evidence type="ECO:0000256" key="1">
    <source>
        <dbReference type="SAM" id="MobiDB-lite"/>
    </source>
</evidence>
<dbReference type="Proteomes" id="UP000515743">
    <property type="component" value="Chromosome"/>
</dbReference>